<feature type="transmembrane region" description="Helical" evidence="1">
    <location>
        <begin position="12"/>
        <end position="29"/>
    </location>
</feature>
<evidence type="ECO:0000256" key="1">
    <source>
        <dbReference type="SAM" id="Phobius"/>
    </source>
</evidence>
<protein>
    <submittedName>
        <fullName evidence="2">Uncharacterized protein</fullName>
    </submittedName>
</protein>
<gene>
    <name evidence="2" type="ORF">A3B14_02710</name>
</gene>
<keyword evidence="1" id="KW-0812">Transmembrane</keyword>
<keyword evidence="1" id="KW-1133">Transmembrane helix</keyword>
<feature type="transmembrane region" description="Helical" evidence="1">
    <location>
        <begin position="72"/>
        <end position="95"/>
    </location>
</feature>
<dbReference type="EMBL" id="MHWE01000008">
    <property type="protein sequence ID" value="OHB04353.1"/>
    <property type="molecule type" value="Genomic_DNA"/>
</dbReference>
<proteinExistence type="predicted"/>
<accession>A0A1G2U4C3</accession>
<name>A0A1G2U4C3_9BACT</name>
<evidence type="ECO:0000313" key="2">
    <source>
        <dbReference type="EMBL" id="OHB04353.1"/>
    </source>
</evidence>
<dbReference type="AlphaFoldDB" id="A0A1G2U4C3"/>
<feature type="transmembrane region" description="Helical" evidence="1">
    <location>
        <begin position="35"/>
        <end position="52"/>
    </location>
</feature>
<dbReference type="Proteomes" id="UP000176800">
    <property type="component" value="Unassembled WGS sequence"/>
</dbReference>
<comment type="caution">
    <text evidence="2">The sequence shown here is derived from an EMBL/GenBank/DDBJ whole genome shotgun (WGS) entry which is preliminary data.</text>
</comment>
<sequence>MENEPKKNNDLIIGTALFFDFALGLIGLVPLIGQASAWIFSIFPLMTFWLWFKIRGMNFMTPKRALTLPGAYIIEALPFINILPGWTAAVLILIYSERIKQVVGMKKKETP</sequence>
<keyword evidence="1" id="KW-0472">Membrane</keyword>
<evidence type="ECO:0000313" key="3">
    <source>
        <dbReference type="Proteomes" id="UP000176800"/>
    </source>
</evidence>
<reference evidence="2 3" key="1">
    <citation type="journal article" date="2016" name="Nat. Commun.">
        <title>Thousands of microbial genomes shed light on interconnected biogeochemical processes in an aquifer system.</title>
        <authorList>
            <person name="Anantharaman K."/>
            <person name="Brown C.T."/>
            <person name="Hug L.A."/>
            <person name="Sharon I."/>
            <person name="Castelle C.J."/>
            <person name="Probst A.J."/>
            <person name="Thomas B.C."/>
            <person name="Singh A."/>
            <person name="Wilkins M.J."/>
            <person name="Karaoz U."/>
            <person name="Brodie E.L."/>
            <person name="Williams K.H."/>
            <person name="Hubbard S.S."/>
            <person name="Banfield J.F."/>
        </authorList>
    </citation>
    <scope>NUCLEOTIDE SEQUENCE [LARGE SCALE GENOMIC DNA]</scope>
</reference>
<organism evidence="2 3">
    <name type="scientific">Candidatus Zambryskibacteria bacterium RIFCSPLOWO2_01_FULL_45_21</name>
    <dbReference type="NCBI Taxonomy" id="1802761"/>
    <lineage>
        <taxon>Bacteria</taxon>
        <taxon>Candidatus Zambryskiibacteriota</taxon>
    </lineage>
</organism>